<dbReference type="InterPro" id="IPR049539">
    <property type="entry name" value="SPL"/>
</dbReference>
<evidence type="ECO:0000313" key="1">
    <source>
        <dbReference type="EMBL" id="OOZ37743.1"/>
    </source>
</evidence>
<protein>
    <submittedName>
        <fullName evidence="1">DNA photolyase</fullName>
    </submittedName>
</protein>
<dbReference type="GO" id="GO:0051539">
    <property type="term" value="F:4 iron, 4 sulfur cluster binding"/>
    <property type="evidence" value="ECO:0007669"/>
    <property type="project" value="TreeGrafter"/>
</dbReference>
<name>A0A1T2KY37_9GAMM</name>
<keyword evidence="2" id="KW-1185">Reference proteome</keyword>
<dbReference type="EMBL" id="MPRJ01000003">
    <property type="protein sequence ID" value="OOZ37743.1"/>
    <property type="molecule type" value="Genomic_DNA"/>
</dbReference>
<dbReference type="AlphaFoldDB" id="A0A1T2KY37"/>
<dbReference type="GO" id="GO:1904047">
    <property type="term" value="F:S-adenosyl-L-methionine binding"/>
    <property type="evidence" value="ECO:0007669"/>
    <property type="project" value="TreeGrafter"/>
</dbReference>
<dbReference type="PANTHER" id="PTHR37822:SF2">
    <property type="entry name" value="SPORE PHOTOPRODUCT LYASE"/>
    <property type="match status" value="1"/>
</dbReference>
<evidence type="ECO:0000313" key="2">
    <source>
        <dbReference type="Proteomes" id="UP000190896"/>
    </source>
</evidence>
<dbReference type="Proteomes" id="UP000190896">
    <property type="component" value="Unassembled WGS sequence"/>
</dbReference>
<dbReference type="Gene3D" id="3.80.30.30">
    <property type="match status" value="1"/>
</dbReference>
<accession>A0A1T2KY37</accession>
<comment type="caution">
    <text evidence="1">The sequence shown here is derived from an EMBL/GenBank/DDBJ whole genome shotgun (WGS) entry which is preliminary data.</text>
</comment>
<proteinExistence type="predicted"/>
<dbReference type="Pfam" id="PF20903">
    <property type="entry name" value="SPL"/>
    <property type="match status" value="1"/>
</dbReference>
<dbReference type="GO" id="GO:0042601">
    <property type="term" value="C:endospore-forming forespore"/>
    <property type="evidence" value="ECO:0007669"/>
    <property type="project" value="TreeGrafter"/>
</dbReference>
<sequence length="429" mass="49049">MSHKADYSVKFASISEQTLLNTLSDESRMFIREMAHEYRFTQQDLRQVTEIARDLQMWGESNIESVWPVASETHTGKQEKQRILRTLVATWERYKEAANNYQLGTSIPVKKVTAEVMEKEKGKLGLGYCPVASPKTRCCNLLTLDAVDNCGYGCSYCSIQSFFTGDQVYFDPEFADKLAALSIDPEKTYHIGTGQSSDSLMWGNSHGVLQAQIEFARKHPNVILEFKTKSANVSYLLNHDLPPNIICSWSLNTPTIISNEEHASAPLEKRLDAAKHLAEKGVIVGFHFHPMIHYQGWKEEYADLFNILQTSFFDPKQVAMVSLGTLTFIKPVIKKIREQGSRSQILKMPMVDTEGKLSYPGEIKLELFSHAYNSFSSQWQKEVFFYLCMENHNIWKPVFGIEYESNEAFEQAMKQSYSGKIERLRNQIP</sequence>
<reference evidence="1 2" key="1">
    <citation type="submission" date="2016-11" db="EMBL/GenBank/DDBJ databases">
        <title>Mixed transmission modes and dynamic genome evolution in an obligate animal-bacterial symbiosis.</title>
        <authorList>
            <person name="Russell S.L."/>
            <person name="Corbett-Detig R.B."/>
            <person name="Cavanaugh C.M."/>
        </authorList>
    </citation>
    <scope>NUCLEOTIDE SEQUENCE [LARGE SCALE GENOMIC DNA]</scope>
    <source>
        <strain evidence="1">Se-Cadez</strain>
    </source>
</reference>
<dbReference type="PANTHER" id="PTHR37822">
    <property type="entry name" value="SPORE PHOTOPRODUCT LYASE-RELATED"/>
    <property type="match status" value="1"/>
</dbReference>
<gene>
    <name evidence="1" type="ORF">BOW51_01015</name>
</gene>
<dbReference type="RefSeq" id="WP_078485675.1">
    <property type="nucleotide sequence ID" value="NZ_MPRJ01000003.1"/>
</dbReference>
<dbReference type="GO" id="GO:0003913">
    <property type="term" value="F:DNA photolyase activity"/>
    <property type="evidence" value="ECO:0007669"/>
    <property type="project" value="TreeGrafter"/>
</dbReference>
<organism evidence="1 2">
    <name type="scientific">Solemya velesiana gill symbiont</name>
    <dbReference type="NCBI Taxonomy" id="1918948"/>
    <lineage>
        <taxon>Bacteria</taxon>
        <taxon>Pseudomonadati</taxon>
        <taxon>Pseudomonadota</taxon>
        <taxon>Gammaproteobacteria</taxon>
        <taxon>sulfur-oxidizing symbionts</taxon>
    </lineage>
</organism>
<keyword evidence="1" id="KW-0456">Lyase</keyword>